<evidence type="ECO:0000256" key="1">
    <source>
        <dbReference type="SAM" id="Phobius"/>
    </source>
</evidence>
<name>A0ABD3PD53_9STRA</name>
<comment type="caution">
    <text evidence="3">The sequence shown here is derived from an EMBL/GenBank/DDBJ whole genome shotgun (WGS) entry which is preliminary data.</text>
</comment>
<keyword evidence="1" id="KW-1133">Transmembrane helix</keyword>
<proteinExistence type="predicted"/>
<keyword evidence="1" id="KW-0812">Transmembrane</keyword>
<dbReference type="InterPro" id="IPR029063">
    <property type="entry name" value="SAM-dependent_MTases_sf"/>
</dbReference>
<organism evidence="3 4">
    <name type="scientific">Cyclotella cryptica</name>
    <dbReference type="NCBI Taxonomy" id="29204"/>
    <lineage>
        <taxon>Eukaryota</taxon>
        <taxon>Sar</taxon>
        <taxon>Stramenopiles</taxon>
        <taxon>Ochrophyta</taxon>
        <taxon>Bacillariophyta</taxon>
        <taxon>Coscinodiscophyceae</taxon>
        <taxon>Thalassiosirophycidae</taxon>
        <taxon>Stephanodiscales</taxon>
        <taxon>Stephanodiscaceae</taxon>
        <taxon>Cyclotella</taxon>
    </lineage>
</organism>
<dbReference type="InterPro" id="IPR006342">
    <property type="entry name" value="FkbM_mtfrase"/>
</dbReference>
<evidence type="ECO:0000313" key="4">
    <source>
        <dbReference type="Proteomes" id="UP001516023"/>
    </source>
</evidence>
<dbReference type="SUPFAM" id="SSF53335">
    <property type="entry name" value="S-adenosyl-L-methionine-dependent methyltransferases"/>
    <property type="match status" value="1"/>
</dbReference>
<gene>
    <name evidence="3" type="ORF">HJC23_006150</name>
</gene>
<protein>
    <recommendedName>
        <fullName evidence="2">Methyltransferase FkbM domain-containing protein</fullName>
    </recommendedName>
</protein>
<keyword evidence="4" id="KW-1185">Reference proteome</keyword>
<dbReference type="EMBL" id="JABMIG020000221">
    <property type="protein sequence ID" value="KAL3785101.1"/>
    <property type="molecule type" value="Genomic_DNA"/>
</dbReference>
<dbReference type="Pfam" id="PF05050">
    <property type="entry name" value="Methyltransf_21"/>
    <property type="match status" value="1"/>
</dbReference>
<accession>A0ABD3PD53</accession>
<dbReference type="InterPro" id="IPR053188">
    <property type="entry name" value="FkbM_Methyltransferase"/>
</dbReference>
<feature type="transmembrane region" description="Helical" evidence="1">
    <location>
        <begin position="7"/>
        <end position="27"/>
    </location>
</feature>
<dbReference type="NCBIfam" id="TIGR01444">
    <property type="entry name" value="fkbM_fam"/>
    <property type="match status" value="1"/>
</dbReference>
<feature type="domain" description="Methyltransferase FkbM" evidence="2">
    <location>
        <begin position="182"/>
        <end position="315"/>
    </location>
</feature>
<evidence type="ECO:0000313" key="3">
    <source>
        <dbReference type="EMBL" id="KAL3785101.1"/>
    </source>
</evidence>
<reference evidence="3 4" key="1">
    <citation type="journal article" date="2020" name="G3 (Bethesda)">
        <title>Improved Reference Genome for Cyclotella cryptica CCMP332, a Model for Cell Wall Morphogenesis, Salinity Adaptation, and Lipid Production in Diatoms (Bacillariophyta).</title>
        <authorList>
            <person name="Roberts W.R."/>
            <person name="Downey K.M."/>
            <person name="Ruck E.C."/>
            <person name="Traller J.C."/>
            <person name="Alverson A.J."/>
        </authorList>
    </citation>
    <scope>NUCLEOTIDE SEQUENCE [LARGE SCALE GENOMIC DNA]</scope>
    <source>
        <strain evidence="3 4">CCMP332</strain>
    </source>
</reference>
<dbReference type="AlphaFoldDB" id="A0ABD3PD53"/>
<sequence length="758" mass="86960">MSSRKTVTRIALFIIAVGCLRSGWVIFPVLQSYNNKIYEDSHFDEAYVKRNALRRQELAMEAYGRERAISNERTTVENAHRKSHPLRSIVAMMEGSGSTGSWKLVDWSNPISVEEEAMFSCEWTRYISSNRLHEADMCVHSFQDVISNTIKRSRSKNWSDCRILPELWTANGMTDDDSLYVDIGANIGSCVLEMLLSTKAKIIAFEPHPMNVYNIKKTVSRLGPSYQDRLLLFPIGLGKFQGDATIYSANNNMGNSQIGNMAKDWETQIFDEKLQFNVNIERLDSVLDETNIHKIRLVKMDVQGFECNTLDGMGVVGDKIETMKFEYEPRFLKTQGCLDLVSRVKGLGFKVFEADLVTEVTEDPKATLTAIELYATRRQSVQIGIIPMPSFSGSQHLPASRAMFNPKDVHLDHLRSSILDTHEGSKPTNFIDIVSLTVKDDFFTLFNSSALASWIRYIKNVRSITFIGPPSDYFLFQQNMNDHNASITPSLETIKIPIRWVNETHWIESYKMKHRCLYPGTCQQLIKLHIFDLRKHLGLSDLGDNILIIDSDTVWSRDVTFIHPNNTVTYFERISNEPNDTSCTGLDPVRFTEAITIGHSGKGVTEEDADTYNFKHTLTPYKSCRRSQLYLDATGSRHIVHFMLFQYDVMMHLHKVITEAWDVSSLWRAATMCHRFTFCKSRMSEYELYHSFVSEHYPNRMHIEQLIAGVDWMNGAVCDAEEMNCCHEKNVLLKGCHDHRIKMYKVDRSKPGDMCCER</sequence>
<dbReference type="PANTHER" id="PTHR36973">
    <property type="entry name" value="SLL1456 PROTEIN-RELATED"/>
    <property type="match status" value="1"/>
</dbReference>
<dbReference type="Proteomes" id="UP001516023">
    <property type="component" value="Unassembled WGS sequence"/>
</dbReference>
<evidence type="ECO:0000259" key="2">
    <source>
        <dbReference type="Pfam" id="PF05050"/>
    </source>
</evidence>
<keyword evidence="1" id="KW-0472">Membrane</keyword>
<dbReference type="PANTHER" id="PTHR36973:SF4">
    <property type="entry name" value="NODULATION PROTEIN"/>
    <property type="match status" value="1"/>
</dbReference>
<dbReference type="Gene3D" id="3.40.50.150">
    <property type="entry name" value="Vaccinia Virus protein VP39"/>
    <property type="match status" value="1"/>
</dbReference>